<comment type="caution">
    <text evidence="1">The sequence shown here is derived from an EMBL/GenBank/DDBJ whole genome shotgun (WGS) entry which is preliminary data.</text>
</comment>
<reference evidence="1" key="1">
    <citation type="journal article" date="2022" name="Front. Genet.">
        <title>Chromosome-Scale Assembly of the Dendrobium nobile Genome Provides Insights Into the Molecular Mechanism of the Biosynthesis of the Medicinal Active Ingredient of Dendrobium.</title>
        <authorList>
            <person name="Xu Q."/>
            <person name="Niu S.-C."/>
            <person name="Li K.-L."/>
            <person name="Zheng P.-J."/>
            <person name="Zhang X.-J."/>
            <person name="Jia Y."/>
            <person name="Liu Y."/>
            <person name="Niu Y.-X."/>
            <person name="Yu L.-H."/>
            <person name="Chen D.-F."/>
            <person name="Zhang G.-Q."/>
        </authorList>
    </citation>
    <scope>NUCLEOTIDE SEQUENCE</scope>
    <source>
        <tissue evidence="1">Leaf</tissue>
    </source>
</reference>
<evidence type="ECO:0000313" key="2">
    <source>
        <dbReference type="Proteomes" id="UP000829196"/>
    </source>
</evidence>
<dbReference type="AlphaFoldDB" id="A0A8T3C7Z4"/>
<organism evidence="1 2">
    <name type="scientific">Dendrobium nobile</name>
    <name type="common">Orchid</name>
    <dbReference type="NCBI Taxonomy" id="94219"/>
    <lineage>
        <taxon>Eukaryota</taxon>
        <taxon>Viridiplantae</taxon>
        <taxon>Streptophyta</taxon>
        <taxon>Embryophyta</taxon>
        <taxon>Tracheophyta</taxon>
        <taxon>Spermatophyta</taxon>
        <taxon>Magnoliopsida</taxon>
        <taxon>Liliopsida</taxon>
        <taxon>Asparagales</taxon>
        <taxon>Orchidaceae</taxon>
        <taxon>Epidendroideae</taxon>
        <taxon>Malaxideae</taxon>
        <taxon>Dendrobiinae</taxon>
        <taxon>Dendrobium</taxon>
    </lineage>
</organism>
<protein>
    <submittedName>
        <fullName evidence="1">Uncharacterized protein</fullName>
    </submittedName>
</protein>
<dbReference type="EMBL" id="JAGYWB010000002">
    <property type="protein sequence ID" value="KAI0529088.1"/>
    <property type="molecule type" value="Genomic_DNA"/>
</dbReference>
<gene>
    <name evidence="1" type="ORF">KFK09_001634</name>
</gene>
<name>A0A8T3C7Z4_DENNO</name>
<sequence length="67" mass="8023">MSDNFINHYFPEIFIEIILFTQSTTRPLWKRSRESTKDVRPIQGCMSESLLDDVNLYERGQENQPRM</sequence>
<dbReference type="SMR" id="A0A8T3C7Z4"/>
<keyword evidence="2" id="KW-1185">Reference proteome</keyword>
<proteinExistence type="predicted"/>
<evidence type="ECO:0000313" key="1">
    <source>
        <dbReference type="EMBL" id="KAI0529088.1"/>
    </source>
</evidence>
<dbReference type="Proteomes" id="UP000829196">
    <property type="component" value="Unassembled WGS sequence"/>
</dbReference>
<accession>A0A8T3C7Z4</accession>